<protein>
    <recommendedName>
        <fullName evidence="3">C-type lectin domain-containing protein</fullName>
    </recommendedName>
</protein>
<evidence type="ECO:0000313" key="4">
    <source>
        <dbReference type="EMBL" id="KAF1763497.1"/>
    </source>
</evidence>
<evidence type="ECO:0000256" key="1">
    <source>
        <dbReference type="ARBA" id="ARBA00023157"/>
    </source>
</evidence>
<dbReference type="AlphaFoldDB" id="A0A6A5H8G5"/>
<dbReference type="PANTHER" id="PTHR22991:SF40">
    <property type="entry name" value="PROTEIN CBG13490"/>
    <property type="match status" value="1"/>
</dbReference>
<dbReference type="GeneID" id="9815865"/>
<reference evidence="4 5" key="1">
    <citation type="submission" date="2019-12" db="EMBL/GenBank/DDBJ databases">
        <title>Chromosome-level assembly of the Caenorhabditis remanei genome.</title>
        <authorList>
            <person name="Teterina A.A."/>
            <person name="Willis J.H."/>
            <person name="Phillips P.C."/>
        </authorList>
    </citation>
    <scope>NUCLEOTIDE SEQUENCE [LARGE SCALE GENOMIC DNA]</scope>
    <source>
        <strain evidence="4 5">PX506</strain>
        <tissue evidence="4">Whole organism</tissue>
    </source>
</reference>
<dbReference type="SMART" id="SM00034">
    <property type="entry name" value="CLECT"/>
    <property type="match status" value="1"/>
</dbReference>
<dbReference type="RefSeq" id="XP_053588237.1">
    <property type="nucleotide sequence ID" value="XM_053728660.1"/>
</dbReference>
<proteinExistence type="predicted"/>
<organism evidence="4 5">
    <name type="scientific">Caenorhabditis remanei</name>
    <name type="common">Caenorhabditis vulgaris</name>
    <dbReference type="NCBI Taxonomy" id="31234"/>
    <lineage>
        <taxon>Eukaryota</taxon>
        <taxon>Metazoa</taxon>
        <taxon>Ecdysozoa</taxon>
        <taxon>Nematoda</taxon>
        <taxon>Chromadorea</taxon>
        <taxon>Rhabditida</taxon>
        <taxon>Rhabditina</taxon>
        <taxon>Rhabditomorpha</taxon>
        <taxon>Rhabditoidea</taxon>
        <taxon>Rhabditidae</taxon>
        <taxon>Peloderinae</taxon>
        <taxon>Caenorhabditis</taxon>
    </lineage>
</organism>
<keyword evidence="1" id="KW-1015">Disulfide bond</keyword>
<dbReference type="CDD" id="cd00037">
    <property type="entry name" value="CLECT"/>
    <property type="match status" value="1"/>
</dbReference>
<dbReference type="Gene3D" id="3.10.100.10">
    <property type="entry name" value="Mannose-Binding Protein A, subunit A"/>
    <property type="match status" value="1"/>
</dbReference>
<dbReference type="CTD" id="9815865"/>
<accession>A0A6A5H8G5</accession>
<dbReference type="Proteomes" id="UP000483820">
    <property type="component" value="Chromosome III"/>
</dbReference>
<evidence type="ECO:0000256" key="2">
    <source>
        <dbReference type="SAM" id="SignalP"/>
    </source>
</evidence>
<dbReference type="PANTHER" id="PTHR22991">
    <property type="entry name" value="PROTEIN CBG13490"/>
    <property type="match status" value="1"/>
</dbReference>
<comment type="caution">
    <text evidence="4">The sequence shown here is derived from an EMBL/GenBank/DDBJ whole genome shotgun (WGS) entry which is preliminary data.</text>
</comment>
<evidence type="ECO:0000259" key="3">
    <source>
        <dbReference type="PROSITE" id="PS50041"/>
    </source>
</evidence>
<dbReference type="Pfam" id="PF00059">
    <property type="entry name" value="Lectin_C"/>
    <property type="match status" value="1"/>
</dbReference>
<feature type="domain" description="C-type lectin" evidence="3">
    <location>
        <begin position="33"/>
        <end position="147"/>
    </location>
</feature>
<dbReference type="SUPFAM" id="SSF56436">
    <property type="entry name" value="C-type lectin-like"/>
    <property type="match status" value="1"/>
</dbReference>
<keyword evidence="2" id="KW-0732">Signal</keyword>
<dbReference type="InterPro" id="IPR050976">
    <property type="entry name" value="Snaclec"/>
</dbReference>
<dbReference type="KEGG" id="crq:GCK72_011763"/>
<dbReference type="InterPro" id="IPR001304">
    <property type="entry name" value="C-type_lectin-like"/>
</dbReference>
<dbReference type="PROSITE" id="PS50041">
    <property type="entry name" value="C_TYPE_LECTIN_2"/>
    <property type="match status" value="1"/>
</dbReference>
<name>A0A6A5H8G5_CAERE</name>
<evidence type="ECO:0000313" key="5">
    <source>
        <dbReference type="Proteomes" id="UP000483820"/>
    </source>
</evidence>
<sequence length="361" mass="40284">MHSLIFSFSLLALFSNGLLAAVVCPGEEKLDPSGRYCYVVHKGALSFHDAEKACYDYGGYHLATVPTMIDNRFLYNLSSHSNVFANYFWLGLTDMTADGTWQWIDGSDLNFVNWAPDSTQGYCGAMRESDGRWQAQDCAKAYPFFCYGVAQGAPTVPTIPPKTTTRPARKEENMIKFMADSESIGDPNTDPNALNFYNMEREFIRAVTDSLFANPSSNGNVCTFYMSVSFYGYTKYDQQFDHSAAWSQRQFDNLLAGNVWDDGHTDLAYNITDAITGAQRFQWSPSMDDIGYTTLVFLTARKDFTNVPSLFNPFPKFDEVVVVSLNGAQMPGIPDGVQNVPVSNKFTNVDINNLVSALKCH</sequence>
<feature type="signal peptide" evidence="2">
    <location>
        <begin position="1"/>
        <end position="20"/>
    </location>
</feature>
<dbReference type="EMBL" id="WUAV01000003">
    <property type="protein sequence ID" value="KAF1763497.1"/>
    <property type="molecule type" value="Genomic_DNA"/>
</dbReference>
<dbReference type="InterPro" id="IPR016187">
    <property type="entry name" value="CTDL_fold"/>
</dbReference>
<gene>
    <name evidence="4" type="ORF">GCK72_011763</name>
</gene>
<feature type="chain" id="PRO_5025404180" description="C-type lectin domain-containing protein" evidence="2">
    <location>
        <begin position="21"/>
        <end position="361"/>
    </location>
</feature>
<dbReference type="InterPro" id="IPR016186">
    <property type="entry name" value="C-type_lectin-like/link_sf"/>
</dbReference>